<evidence type="ECO:0000313" key="6">
    <source>
        <dbReference type="Proteomes" id="UP000797356"/>
    </source>
</evidence>
<feature type="domain" description="Lipin/Ned1/Smp2 (LNS2)" evidence="4">
    <location>
        <begin position="367"/>
        <end position="425"/>
    </location>
</feature>
<organism evidence="5 6">
    <name type="scientific">Cocos nucifera</name>
    <name type="common">Coconut palm</name>
    <dbReference type="NCBI Taxonomy" id="13894"/>
    <lineage>
        <taxon>Eukaryota</taxon>
        <taxon>Viridiplantae</taxon>
        <taxon>Streptophyta</taxon>
        <taxon>Embryophyta</taxon>
        <taxon>Tracheophyta</taxon>
        <taxon>Spermatophyta</taxon>
        <taxon>Magnoliopsida</taxon>
        <taxon>Liliopsida</taxon>
        <taxon>Arecaceae</taxon>
        <taxon>Arecoideae</taxon>
        <taxon>Cocoseae</taxon>
        <taxon>Attaleinae</taxon>
        <taxon>Cocos</taxon>
    </lineage>
</organism>
<evidence type="ECO:0000259" key="4">
    <source>
        <dbReference type="Pfam" id="PF08235"/>
    </source>
</evidence>
<dbReference type="PANTHER" id="PTHR12181:SF12">
    <property type="entry name" value="PHOSPHATIDATE PHOSPHATASE"/>
    <property type="match status" value="1"/>
</dbReference>
<evidence type="ECO:0000256" key="2">
    <source>
        <dbReference type="SAM" id="MobiDB-lite"/>
    </source>
</evidence>
<accession>A0A8K0MWT4</accession>
<feature type="region of interest" description="Disordered" evidence="2">
    <location>
        <begin position="104"/>
        <end position="180"/>
    </location>
</feature>
<evidence type="ECO:0000259" key="3">
    <source>
        <dbReference type="Pfam" id="PF04571"/>
    </source>
</evidence>
<dbReference type="GO" id="GO:0008195">
    <property type="term" value="F:phosphatidate phosphatase activity"/>
    <property type="evidence" value="ECO:0007669"/>
    <property type="project" value="TreeGrafter"/>
</dbReference>
<gene>
    <name evidence="5" type="ORF">COCNU_02G006910</name>
</gene>
<evidence type="ECO:0008006" key="7">
    <source>
        <dbReference type="Google" id="ProtNLM"/>
    </source>
</evidence>
<dbReference type="Proteomes" id="UP000797356">
    <property type="component" value="Chromosome 2"/>
</dbReference>
<reference evidence="5" key="1">
    <citation type="journal article" date="2017" name="Gigascience">
        <title>The genome draft of coconut (Cocos nucifera).</title>
        <authorList>
            <person name="Xiao Y."/>
            <person name="Xu P."/>
            <person name="Fan H."/>
            <person name="Baudouin L."/>
            <person name="Xia W."/>
            <person name="Bocs S."/>
            <person name="Xu J."/>
            <person name="Li Q."/>
            <person name="Guo A."/>
            <person name="Zhou L."/>
            <person name="Li J."/>
            <person name="Wu Y."/>
            <person name="Ma Z."/>
            <person name="Armero A."/>
            <person name="Issali A.E."/>
            <person name="Liu N."/>
            <person name="Peng M."/>
            <person name="Yang Y."/>
        </authorList>
    </citation>
    <scope>NUCLEOTIDE SEQUENCE</scope>
    <source>
        <tissue evidence="5">Spear leaf of Hainan Tall coconut</tissue>
    </source>
</reference>
<feature type="compositionally biased region" description="Basic and acidic residues" evidence="2">
    <location>
        <begin position="121"/>
        <end position="149"/>
    </location>
</feature>
<dbReference type="PANTHER" id="PTHR12181">
    <property type="entry name" value="LIPIN"/>
    <property type="match status" value="1"/>
</dbReference>
<keyword evidence="6" id="KW-1185">Reference proteome</keyword>
<feature type="compositionally biased region" description="Polar residues" evidence="2">
    <location>
        <begin position="164"/>
        <end position="180"/>
    </location>
</feature>
<evidence type="ECO:0000313" key="5">
    <source>
        <dbReference type="EMBL" id="KAG1330723.1"/>
    </source>
</evidence>
<dbReference type="OrthoDB" id="4567at2759"/>
<proteinExistence type="inferred from homology"/>
<comment type="caution">
    <text evidence="5">The sequence shown here is derived from an EMBL/GenBank/DDBJ whole genome shotgun (WGS) entry which is preliminary data.</text>
</comment>
<protein>
    <recommendedName>
        <fullName evidence="7">Phosphatidate phosphatase</fullName>
    </recommendedName>
</protein>
<name>A0A8K0MWT4_COCNU</name>
<dbReference type="InterPro" id="IPR013209">
    <property type="entry name" value="LNS2"/>
</dbReference>
<dbReference type="InterPro" id="IPR007651">
    <property type="entry name" value="Lipin_N"/>
</dbReference>
<comment type="similarity">
    <text evidence="1">Belongs to the lipin family.</text>
</comment>
<sequence>MYAVEKLSNYITRGVYTVSGPFHPFGGAVDIIVVQQQDGSFKTSPWYVRFGKFQGEAYFLMESDAEGGDFIMDMGNGKIVKRTSSRRSTILGLMFGRKSMKWSTNLPTNDRRDVNSSGKQSENDDKGKNHLEEIIKHDSPLTSECKDPDANSQSCDSFKDSTGSHETSNTANNSCTNDSSVLGKKEKEISSFSYCETLESSTCRFNVSMNRALDAADLFSVRSQPESGACTSKENLSGCHDQNLEISRVEVTQTGINVKESSSALSPEGLEDDQFPFSDRDSFAAKEIDPELLLDDTAVETEDQQMVTAEADFKEHESKDRENEKTNEAENELLHQNFLLNGCILNELSLCKHLLYEGMGADAACQAFNSEQVDANIYLWKWNTRIVISDVDGTITKSDVLGQFMPLVGVDWSQTGVAHLFSAIKVCHKFPDL</sequence>
<evidence type="ECO:0000256" key="1">
    <source>
        <dbReference type="ARBA" id="ARBA00005476"/>
    </source>
</evidence>
<dbReference type="AlphaFoldDB" id="A0A8K0MWT4"/>
<feature type="domain" description="Lipin N-terminal" evidence="3">
    <location>
        <begin position="12"/>
        <end position="54"/>
    </location>
</feature>
<dbReference type="InterPro" id="IPR026058">
    <property type="entry name" value="LIPIN"/>
</dbReference>
<dbReference type="EMBL" id="CM017873">
    <property type="protein sequence ID" value="KAG1330723.1"/>
    <property type="molecule type" value="Genomic_DNA"/>
</dbReference>
<dbReference type="Pfam" id="PF04571">
    <property type="entry name" value="Lipin_N"/>
    <property type="match status" value="1"/>
</dbReference>
<reference evidence="5" key="2">
    <citation type="submission" date="2019-07" db="EMBL/GenBank/DDBJ databases">
        <authorList>
            <person name="Yang Y."/>
            <person name="Bocs S."/>
            <person name="Baudouin L."/>
        </authorList>
    </citation>
    <scope>NUCLEOTIDE SEQUENCE</scope>
    <source>
        <tissue evidence="5">Spear leaf of Hainan Tall coconut</tissue>
    </source>
</reference>
<dbReference type="Pfam" id="PF08235">
    <property type="entry name" value="LNS2"/>
    <property type="match status" value="1"/>
</dbReference>